<dbReference type="Proteomes" id="UP000715781">
    <property type="component" value="Unassembled WGS sequence"/>
</dbReference>
<dbReference type="AlphaFoldDB" id="A0A951PZS0"/>
<evidence type="ECO:0000313" key="1">
    <source>
        <dbReference type="EMBL" id="MBW4562071.1"/>
    </source>
</evidence>
<sequence length="45" mass="5201">MKRRNRKVFGIATLLLSETLREREAAPRLPFGRNDGYLNGHDMSL</sequence>
<name>A0A951PZS0_9NOST</name>
<proteinExistence type="predicted"/>
<organism evidence="1 2">
    <name type="scientific">Mojavia pulchra JT2-VF2</name>
    <dbReference type="NCBI Taxonomy" id="287848"/>
    <lineage>
        <taxon>Bacteria</taxon>
        <taxon>Bacillati</taxon>
        <taxon>Cyanobacteriota</taxon>
        <taxon>Cyanophyceae</taxon>
        <taxon>Nostocales</taxon>
        <taxon>Nostocaceae</taxon>
    </lineage>
</organism>
<protein>
    <submittedName>
        <fullName evidence="1">Uncharacterized protein</fullName>
    </submittedName>
</protein>
<evidence type="ECO:0000313" key="2">
    <source>
        <dbReference type="Proteomes" id="UP000715781"/>
    </source>
</evidence>
<accession>A0A951PZS0</accession>
<gene>
    <name evidence="1" type="ORF">KME32_13130</name>
</gene>
<dbReference type="EMBL" id="JAHHHN010000006">
    <property type="protein sequence ID" value="MBW4562071.1"/>
    <property type="molecule type" value="Genomic_DNA"/>
</dbReference>
<comment type="caution">
    <text evidence="1">The sequence shown here is derived from an EMBL/GenBank/DDBJ whole genome shotgun (WGS) entry which is preliminary data.</text>
</comment>
<reference evidence="1" key="1">
    <citation type="submission" date="2021-05" db="EMBL/GenBank/DDBJ databases">
        <authorList>
            <person name="Pietrasiak N."/>
            <person name="Ward R."/>
            <person name="Stajich J.E."/>
            <person name="Kurbessoian T."/>
        </authorList>
    </citation>
    <scope>NUCLEOTIDE SEQUENCE</scope>
    <source>
        <strain evidence="1">JT2-VF2</strain>
    </source>
</reference>
<reference evidence="1" key="2">
    <citation type="journal article" date="2022" name="Microbiol. Resour. Announc.">
        <title>Metagenome Sequencing to Explore Phylogenomics of Terrestrial Cyanobacteria.</title>
        <authorList>
            <person name="Ward R.D."/>
            <person name="Stajich J.E."/>
            <person name="Johansen J.R."/>
            <person name="Huntemann M."/>
            <person name="Clum A."/>
            <person name="Foster B."/>
            <person name="Foster B."/>
            <person name="Roux S."/>
            <person name="Palaniappan K."/>
            <person name="Varghese N."/>
            <person name="Mukherjee S."/>
            <person name="Reddy T.B.K."/>
            <person name="Daum C."/>
            <person name="Copeland A."/>
            <person name="Chen I.A."/>
            <person name="Ivanova N.N."/>
            <person name="Kyrpides N.C."/>
            <person name="Shapiro N."/>
            <person name="Eloe-Fadrosh E.A."/>
            <person name="Pietrasiak N."/>
        </authorList>
    </citation>
    <scope>NUCLEOTIDE SEQUENCE</scope>
    <source>
        <strain evidence="1">JT2-VF2</strain>
    </source>
</reference>